<evidence type="ECO:0000256" key="2">
    <source>
        <dbReference type="ARBA" id="ARBA00011897"/>
    </source>
</evidence>
<dbReference type="InterPro" id="IPR023302">
    <property type="entry name" value="Pept_S9A_N"/>
</dbReference>
<dbReference type="InterPro" id="IPR001375">
    <property type="entry name" value="Peptidase_S9_cat"/>
</dbReference>
<keyword evidence="3" id="KW-0645">Protease</keyword>
<dbReference type="Proteomes" id="UP001606099">
    <property type="component" value="Unassembled WGS sequence"/>
</dbReference>
<evidence type="ECO:0000256" key="4">
    <source>
        <dbReference type="ARBA" id="ARBA00022801"/>
    </source>
</evidence>
<dbReference type="Gene3D" id="3.40.50.1820">
    <property type="entry name" value="alpha/beta hydrolase"/>
    <property type="match status" value="1"/>
</dbReference>
<evidence type="ECO:0000313" key="9">
    <source>
        <dbReference type="EMBL" id="MFG6448572.1"/>
    </source>
</evidence>
<dbReference type="RefSeq" id="WP_394460922.1">
    <property type="nucleotide sequence ID" value="NZ_JBIGHZ010000003.1"/>
</dbReference>
<feature type="chain" id="PRO_5046716517" description="prolyl oligopeptidase" evidence="6">
    <location>
        <begin position="27"/>
        <end position="725"/>
    </location>
</feature>
<evidence type="ECO:0000256" key="6">
    <source>
        <dbReference type="SAM" id="SignalP"/>
    </source>
</evidence>
<comment type="caution">
    <text evidence="9">The sequence shown here is derived from an EMBL/GenBank/DDBJ whole genome shotgun (WGS) entry which is preliminary data.</text>
</comment>
<dbReference type="InterPro" id="IPR051167">
    <property type="entry name" value="Prolyl_oligopep/macrocyclase"/>
</dbReference>
<keyword evidence="5" id="KW-0720">Serine protease</keyword>
<feature type="domain" description="Peptidase S9A N-terminal" evidence="8">
    <location>
        <begin position="38"/>
        <end position="440"/>
    </location>
</feature>
<dbReference type="Pfam" id="PF02897">
    <property type="entry name" value="Peptidase_S9_N"/>
    <property type="match status" value="1"/>
</dbReference>
<dbReference type="InterPro" id="IPR029058">
    <property type="entry name" value="AB_hydrolase_fold"/>
</dbReference>
<dbReference type="PANTHER" id="PTHR42881">
    <property type="entry name" value="PROLYL ENDOPEPTIDASE"/>
    <property type="match status" value="1"/>
</dbReference>
<dbReference type="EMBL" id="JBIGHZ010000003">
    <property type="protein sequence ID" value="MFG6448572.1"/>
    <property type="molecule type" value="Genomic_DNA"/>
</dbReference>
<proteinExistence type="predicted"/>
<feature type="domain" description="Peptidase S9 prolyl oligopeptidase catalytic" evidence="7">
    <location>
        <begin position="502"/>
        <end position="717"/>
    </location>
</feature>
<dbReference type="PRINTS" id="PR00862">
    <property type="entry name" value="PROLIGOPTASE"/>
</dbReference>
<name>A0ABW7FW75_9BURK</name>
<protein>
    <recommendedName>
        <fullName evidence="2">prolyl oligopeptidase</fullName>
        <ecNumber evidence="2">3.4.21.26</ecNumber>
    </recommendedName>
</protein>
<evidence type="ECO:0000259" key="7">
    <source>
        <dbReference type="Pfam" id="PF00326"/>
    </source>
</evidence>
<evidence type="ECO:0000256" key="3">
    <source>
        <dbReference type="ARBA" id="ARBA00022670"/>
    </source>
</evidence>
<evidence type="ECO:0000256" key="5">
    <source>
        <dbReference type="ARBA" id="ARBA00022825"/>
    </source>
</evidence>
<keyword evidence="4" id="KW-0378">Hydrolase</keyword>
<reference evidence="9 10" key="1">
    <citation type="submission" date="2024-08" db="EMBL/GenBank/DDBJ databases">
        <authorList>
            <person name="Lu H."/>
        </authorList>
    </citation>
    <scope>NUCLEOTIDE SEQUENCE [LARGE SCALE GENOMIC DNA]</scope>
    <source>
        <strain evidence="9 10">BYS180W</strain>
    </source>
</reference>
<evidence type="ECO:0000256" key="1">
    <source>
        <dbReference type="ARBA" id="ARBA00001070"/>
    </source>
</evidence>
<dbReference type="PANTHER" id="PTHR42881:SF2">
    <property type="entry name" value="PROLYL ENDOPEPTIDASE"/>
    <property type="match status" value="1"/>
</dbReference>
<keyword evidence="10" id="KW-1185">Reference proteome</keyword>
<dbReference type="EC" id="3.4.21.26" evidence="2"/>
<evidence type="ECO:0000313" key="10">
    <source>
        <dbReference type="Proteomes" id="UP001606099"/>
    </source>
</evidence>
<dbReference type="Pfam" id="PF00326">
    <property type="entry name" value="Peptidase_S9"/>
    <property type="match status" value="1"/>
</dbReference>
<organism evidence="9 10">
    <name type="scientific">Roseateles rivi</name>
    <dbReference type="NCBI Taxonomy" id="3299028"/>
    <lineage>
        <taxon>Bacteria</taxon>
        <taxon>Pseudomonadati</taxon>
        <taxon>Pseudomonadota</taxon>
        <taxon>Betaproteobacteria</taxon>
        <taxon>Burkholderiales</taxon>
        <taxon>Sphaerotilaceae</taxon>
        <taxon>Roseateles</taxon>
    </lineage>
</organism>
<dbReference type="InterPro" id="IPR002470">
    <property type="entry name" value="Peptidase_S9A"/>
</dbReference>
<gene>
    <name evidence="9" type="ORF">ACG0Z6_10015</name>
</gene>
<evidence type="ECO:0000259" key="8">
    <source>
        <dbReference type="Pfam" id="PF02897"/>
    </source>
</evidence>
<accession>A0ABW7FW75</accession>
<dbReference type="SUPFAM" id="SSF53474">
    <property type="entry name" value="alpha/beta-Hydrolases"/>
    <property type="match status" value="1"/>
</dbReference>
<sequence length="725" mass="78735">MFINRFRFPLGALALAAAALAPLAQAQTRAPYPPTPVQPVRDNYHGTEVVDPYRWMEDMSSAQFQQWLRAQAHYAAADLATIPGRAALRQRLGELADAGESTGAYRMVAGQLFYMKREPGQNQSRLVLRQGLAGAERTLLDPMNVPGQPGKHAIDWYAPSPDGRLVAVGLSAGGSENSVLRVLDVATGKLRPLAIDRTGLNEGGVAWLPDSSGFAYNRHPADERYNKSAVFLHRLGQDVAQDRAVFGWQVDAKMPFEIADLPHMRLSKDGRWALAEVLHGDAAERSYWAAPLAALQKGRKLQWQRLVSPQDKIIEAALVGDELYAISQAKASRRELLVRKLGTARAPWKTALPAGQSVLQDIHGASDAVYVKALDAGVTKLWRVPRRGHAAPASVALPFEGTLRAFAALPKGELLVQMVGWTQAPQSLVINPKTQQSRVVDVQKPTQLDTSGFQAERVMVPSHDGVRVPLSILSAKNTPRDGRRPTIVSGYGAYGISQEPNFTPTRLAWLERGGVQAICHVRGGGELGADWHRGGYIATKQNTVSDFIACAQYLIAQGYTNSAQLAGTGGSAGGITIGGAITQRPELFAAAQTAVSVSDMLRMEFTPNGPPNIAEFGTVTNPEHFKSMYAISPYHRVKDGTRYPAVIATTGANDPRVEAWMPGKMAARLQAANPESYRERPVLLRVDYEAGHGMGSGVSQRLDETADVWSFFLRQFGDPAFQPKP</sequence>
<dbReference type="SUPFAM" id="SSF50993">
    <property type="entry name" value="Peptidase/esterase 'gauge' domain"/>
    <property type="match status" value="1"/>
</dbReference>
<keyword evidence="6" id="KW-0732">Signal</keyword>
<dbReference type="Gene3D" id="2.130.10.120">
    <property type="entry name" value="Prolyl oligopeptidase, N-terminal domain"/>
    <property type="match status" value="1"/>
</dbReference>
<comment type="catalytic activity">
    <reaction evidence="1">
        <text>Hydrolysis of Pro-|-Xaa &gt;&gt; Ala-|-Xaa in oligopeptides.</text>
        <dbReference type="EC" id="3.4.21.26"/>
    </reaction>
</comment>
<feature type="signal peptide" evidence="6">
    <location>
        <begin position="1"/>
        <end position="26"/>
    </location>
</feature>